<keyword evidence="2" id="KW-1185">Reference proteome</keyword>
<dbReference type="EMBL" id="VFIA01000105">
    <property type="protein sequence ID" value="MBC3795273.1"/>
    <property type="molecule type" value="Genomic_DNA"/>
</dbReference>
<gene>
    <name evidence="1" type="ORF">FH603_5808</name>
</gene>
<accession>A0ABR6WFE4</accession>
<protein>
    <recommendedName>
        <fullName evidence="3">Outer membrane protein beta-barrel domain-containing protein</fullName>
    </recommendedName>
</protein>
<reference evidence="1 2" key="1">
    <citation type="submission" date="2019-06" db="EMBL/GenBank/DDBJ databases">
        <title>Spirosoma utsteinense sp. nov. isolated from Antarctic ice-free soils.</title>
        <authorList>
            <person name="Tahon G."/>
        </authorList>
    </citation>
    <scope>NUCLEOTIDE SEQUENCE [LARGE SCALE GENOMIC DNA]</scope>
    <source>
        <strain evidence="1 2">LMG 31447</strain>
    </source>
</reference>
<evidence type="ECO:0000313" key="1">
    <source>
        <dbReference type="EMBL" id="MBC3795273.1"/>
    </source>
</evidence>
<comment type="caution">
    <text evidence="1">The sequence shown here is derived from an EMBL/GenBank/DDBJ whole genome shotgun (WGS) entry which is preliminary data.</text>
</comment>
<dbReference type="Proteomes" id="UP000700732">
    <property type="component" value="Unassembled WGS sequence"/>
</dbReference>
<evidence type="ECO:0008006" key="3">
    <source>
        <dbReference type="Google" id="ProtNLM"/>
    </source>
</evidence>
<dbReference type="RefSeq" id="WP_186742529.1">
    <property type="nucleotide sequence ID" value="NZ_VFIA01000105.1"/>
</dbReference>
<proteinExistence type="predicted"/>
<sequence length="176" mass="19264">MKALPLISVLVFLGSPFVSQGQSIDDSKFWLSAGLGKTKFIHGMIAAGYKPKDKSSIIISRYSVTGELVSFVEPGLKTSEFGLLYGLKRGKFTFASGLSTVWGRYRGKYMYTDIDPLFGTGQHYETVNYKTVGVPAEIRYITSTKYAGIGITAFGNLNNKNSFAGLNVSLYVGRLK</sequence>
<organism evidence="1 2">
    <name type="scientific">Spirosoma utsteinense</name>
    <dbReference type="NCBI Taxonomy" id="2585773"/>
    <lineage>
        <taxon>Bacteria</taxon>
        <taxon>Pseudomonadati</taxon>
        <taxon>Bacteroidota</taxon>
        <taxon>Cytophagia</taxon>
        <taxon>Cytophagales</taxon>
        <taxon>Cytophagaceae</taxon>
        <taxon>Spirosoma</taxon>
    </lineage>
</organism>
<name>A0ABR6WFE4_9BACT</name>
<evidence type="ECO:0000313" key="2">
    <source>
        <dbReference type="Proteomes" id="UP000700732"/>
    </source>
</evidence>